<evidence type="ECO:0000256" key="2">
    <source>
        <dbReference type="ARBA" id="ARBA00023125"/>
    </source>
</evidence>
<dbReference type="PANTHER" id="PTHR30328">
    <property type="entry name" value="TRANSCRIPTIONAL REPRESSOR"/>
    <property type="match status" value="1"/>
</dbReference>
<dbReference type="AlphaFoldDB" id="A0A370HNL2"/>
<dbReference type="PANTHER" id="PTHR30328:SF54">
    <property type="entry name" value="HTH-TYPE TRANSCRIPTIONAL REPRESSOR SCO4008"/>
    <property type="match status" value="1"/>
</dbReference>
<dbReference type="InterPro" id="IPR050109">
    <property type="entry name" value="HTH-type_TetR-like_transc_reg"/>
</dbReference>
<feature type="compositionally biased region" description="Low complexity" evidence="5">
    <location>
        <begin position="12"/>
        <end position="26"/>
    </location>
</feature>
<dbReference type="EMBL" id="QQBB01000004">
    <property type="protein sequence ID" value="RDI59561.1"/>
    <property type="molecule type" value="Genomic_DNA"/>
</dbReference>
<dbReference type="PRINTS" id="PR00455">
    <property type="entry name" value="HTHTETR"/>
</dbReference>
<evidence type="ECO:0000313" key="8">
    <source>
        <dbReference type="Proteomes" id="UP000254925"/>
    </source>
</evidence>
<keyword evidence="1" id="KW-0805">Transcription regulation</keyword>
<feature type="region of interest" description="Disordered" evidence="5">
    <location>
        <begin position="1"/>
        <end position="45"/>
    </location>
</feature>
<dbReference type="SUPFAM" id="SSF48498">
    <property type="entry name" value="Tetracyclin repressor-like, C-terminal domain"/>
    <property type="match status" value="1"/>
</dbReference>
<dbReference type="Proteomes" id="UP000254925">
    <property type="component" value="Unassembled WGS sequence"/>
</dbReference>
<name>A0A370HNL2_9HYPH</name>
<dbReference type="Pfam" id="PF17938">
    <property type="entry name" value="TetR_C_29"/>
    <property type="match status" value="1"/>
</dbReference>
<keyword evidence="3" id="KW-0804">Transcription</keyword>
<comment type="caution">
    <text evidence="7">The sequence shown here is derived from an EMBL/GenBank/DDBJ whole genome shotgun (WGS) entry which is preliminary data.</text>
</comment>
<evidence type="ECO:0000256" key="3">
    <source>
        <dbReference type="ARBA" id="ARBA00023163"/>
    </source>
</evidence>
<evidence type="ECO:0000256" key="1">
    <source>
        <dbReference type="ARBA" id="ARBA00023015"/>
    </source>
</evidence>
<feature type="DNA-binding region" description="H-T-H motif" evidence="4">
    <location>
        <begin position="66"/>
        <end position="85"/>
    </location>
</feature>
<gene>
    <name evidence="7" type="ORF">DES45_104480</name>
</gene>
<feature type="domain" description="HTH tetR-type" evidence="6">
    <location>
        <begin position="43"/>
        <end position="103"/>
    </location>
</feature>
<reference evidence="7 8" key="1">
    <citation type="submission" date="2018-07" db="EMBL/GenBank/DDBJ databases">
        <title>Genomic Encyclopedia of Type Strains, Phase IV (KMG-IV): sequencing the most valuable type-strain genomes for metagenomic binning, comparative biology and taxonomic classification.</title>
        <authorList>
            <person name="Goeker M."/>
        </authorList>
    </citation>
    <scope>NUCLEOTIDE SEQUENCE [LARGE SCALE GENOMIC DNA]</scope>
    <source>
        <strain evidence="7 8">DSM 14364</strain>
    </source>
</reference>
<evidence type="ECO:0000259" key="6">
    <source>
        <dbReference type="PROSITE" id="PS50977"/>
    </source>
</evidence>
<dbReference type="Gene3D" id="1.10.357.10">
    <property type="entry name" value="Tetracycline Repressor, domain 2"/>
    <property type="match status" value="1"/>
</dbReference>
<proteinExistence type="predicted"/>
<dbReference type="InterPro" id="IPR001647">
    <property type="entry name" value="HTH_TetR"/>
</dbReference>
<dbReference type="InterPro" id="IPR009057">
    <property type="entry name" value="Homeodomain-like_sf"/>
</dbReference>
<sequence>MSAKAKLRREMSAGSPSSSSLGDSLARQVGSKRTTPGRGHDPELTRQNILAVATKEFAEKGYSGARVDEIAARTNTSKRMIYYYFGDKEGLFVTVLEEAYRRIRQIEATLDLAHLEPEDAIRALVGFTFDYQNSNEDFIRLVMVENIHQGVHLARSRAIQDLNVSVIHTLRDIYDRGVSQDLFRKGIDEIDLHMTISALCFFNVSNRATFSQIFKRDMTAPEMLAKRRETVIETVIRYLKK</sequence>
<dbReference type="Pfam" id="PF00440">
    <property type="entry name" value="TetR_N"/>
    <property type="match status" value="1"/>
</dbReference>
<organism evidence="7 8">
    <name type="scientific">Microvirga subterranea</name>
    <dbReference type="NCBI Taxonomy" id="186651"/>
    <lineage>
        <taxon>Bacteria</taxon>
        <taxon>Pseudomonadati</taxon>
        <taxon>Pseudomonadota</taxon>
        <taxon>Alphaproteobacteria</taxon>
        <taxon>Hyphomicrobiales</taxon>
        <taxon>Methylobacteriaceae</taxon>
        <taxon>Microvirga</taxon>
    </lineage>
</organism>
<dbReference type="InterPro" id="IPR036271">
    <property type="entry name" value="Tet_transcr_reg_TetR-rel_C_sf"/>
</dbReference>
<dbReference type="GO" id="GO:0003677">
    <property type="term" value="F:DNA binding"/>
    <property type="evidence" value="ECO:0007669"/>
    <property type="project" value="UniProtKB-UniRule"/>
</dbReference>
<evidence type="ECO:0000313" key="7">
    <source>
        <dbReference type="EMBL" id="RDI59561.1"/>
    </source>
</evidence>
<dbReference type="SUPFAM" id="SSF46689">
    <property type="entry name" value="Homeodomain-like"/>
    <property type="match status" value="1"/>
</dbReference>
<evidence type="ECO:0000256" key="5">
    <source>
        <dbReference type="SAM" id="MobiDB-lite"/>
    </source>
</evidence>
<accession>A0A370HNL2</accession>
<protein>
    <submittedName>
        <fullName evidence="7">TetR family transcriptional regulator</fullName>
    </submittedName>
</protein>
<evidence type="ECO:0000256" key="4">
    <source>
        <dbReference type="PROSITE-ProRule" id="PRU00335"/>
    </source>
</evidence>
<dbReference type="InterPro" id="IPR041474">
    <property type="entry name" value="NicS_C"/>
</dbReference>
<keyword evidence="2 4" id="KW-0238">DNA-binding</keyword>
<keyword evidence="8" id="KW-1185">Reference proteome</keyword>
<dbReference type="PROSITE" id="PS50977">
    <property type="entry name" value="HTH_TETR_2"/>
    <property type="match status" value="1"/>
</dbReference>
<dbReference type="FunFam" id="1.10.10.60:FF:000141">
    <property type="entry name" value="TetR family transcriptional regulator"/>
    <property type="match status" value="1"/>
</dbReference>